<comment type="similarity">
    <text evidence="1">Belongs to the peroxiredoxin family. AhpC/Prx1 subfamily.</text>
</comment>
<organism evidence="10 11">
    <name type="scientific">Hypsibius exemplaris</name>
    <name type="common">Freshwater tardigrade</name>
    <dbReference type="NCBI Taxonomy" id="2072580"/>
    <lineage>
        <taxon>Eukaryota</taxon>
        <taxon>Metazoa</taxon>
        <taxon>Ecdysozoa</taxon>
        <taxon>Tardigrada</taxon>
        <taxon>Eutardigrada</taxon>
        <taxon>Parachela</taxon>
        <taxon>Hypsibioidea</taxon>
        <taxon>Hypsibiidae</taxon>
        <taxon>Hypsibius</taxon>
    </lineage>
</organism>
<accession>A0A1W0WPY3</accession>
<dbReference type="InterPro" id="IPR019479">
    <property type="entry name" value="Peroxiredoxin_C"/>
</dbReference>
<sequence>MASRAIGGFARITTQLTKTSMGIANSHGRHLLTSFLPSHCAAAPALFRTSIYALSTQSDAANGVVLPRVQHRAPDFEGMAVVEGQFKSIKLSDYKGKYLILLFYPLDFTFVCPTEIIAFSDYAEKFRAINTEVVAVSTDSHFSHLAWTNLPRKEGGLGPMKIPLLADFNKKMSRNYGVLIEEDGIALRGMFLIDPKQVLRQITVNDLPVGRSVDEALRLVQAFQFVEEHGEVCPAGWTPKSDTIKPDPTKAKEYFRKVAEKKH</sequence>
<protein>
    <recommendedName>
        <fullName evidence="2">thioredoxin-dependent peroxiredoxin</fullName>
        <ecNumber evidence="2">1.11.1.24</ecNumber>
    </recommendedName>
</protein>
<dbReference type="InterPro" id="IPR050217">
    <property type="entry name" value="Peroxiredoxin"/>
</dbReference>
<dbReference type="GO" id="GO:0008379">
    <property type="term" value="F:thioredoxin peroxidase activity"/>
    <property type="evidence" value="ECO:0007669"/>
    <property type="project" value="TreeGrafter"/>
</dbReference>
<dbReference type="AlphaFoldDB" id="A0A1W0WPY3"/>
<dbReference type="GO" id="GO:0005739">
    <property type="term" value="C:mitochondrion"/>
    <property type="evidence" value="ECO:0007669"/>
    <property type="project" value="TreeGrafter"/>
</dbReference>
<dbReference type="EC" id="1.11.1.24" evidence="2"/>
<dbReference type="SUPFAM" id="SSF52833">
    <property type="entry name" value="Thioredoxin-like"/>
    <property type="match status" value="1"/>
</dbReference>
<dbReference type="InterPro" id="IPR000866">
    <property type="entry name" value="AhpC/TSA"/>
</dbReference>
<dbReference type="Pfam" id="PF00578">
    <property type="entry name" value="AhpC-TSA"/>
    <property type="match status" value="1"/>
</dbReference>
<keyword evidence="11" id="KW-1185">Reference proteome</keyword>
<dbReference type="Proteomes" id="UP000192578">
    <property type="component" value="Unassembled WGS sequence"/>
</dbReference>
<evidence type="ECO:0000256" key="6">
    <source>
        <dbReference type="ARBA" id="ARBA00023157"/>
    </source>
</evidence>
<evidence type="ECO:0000256" key="4">
    <source>
        <dbReference type="ARBA" id="ARBA00022862"/>
    </source>
</evidence>
<evidence type="ECO:0000256" key="2">
    <source>
        <dbReference type="ARBA" id="ARBA00013017"/>
    </source>
</evidence>
<evidence type="ECO:0000256" key="7">
    <source>
        <dbReference type="ARBA" id="ARBA00023284"/>
    </source>
</evidence>
<comment type="caution">
    <text evidence="10">The sequence shown here is derived from an EMBL/GenBank/DDBJ whole genome shotgun (WGS) entry which is preliminary data.</text>
</comment>
<evidence type="ECO:0000259" key="9">
    <source>
        <dbReference type="PROSITE" id="PS51352"/>
    </source>
</evidence>
<evidence type="ECO:0000313" key="11">
    <source>
        <dbReference type="Proteomes" id="UP000192578"/>
    </source>
</evidence>
<dbReference type="PANTHER" id="PTHR10681:SF128">
    <property type="entry name" value="THIOREDOXIN-DEPENDENT PEROXIDE REDUCTASE, MITOCHONDRIAL"/>
    <property type="match status" value="1"/>
</dbReference>
<evidence type="ECO:0000256" key="1">
    <source>
        <dbReference type="ARBA" id="ARBA00009796"/>
    </source>
</evidence>
<dbReference type="Pfam" id="PF10417">
    <property type="entry name" value="1-cysPrx_C"/>
    <property type="match status" value="1"/>
</dbReference>
<dbReference type="CDD" id="cd03015">
    <property type="entry name" value="PRX_Typ2cys"/>
    <property type="match status" value="1"/>
</dbReference>
<keyword evidence="6" id="KW-1015">Disulfide bond</keyword>
<dbReference type="InterPro" id="IPR013766">
    <property type="entry name" value="Thioredoxin_domain"/>
</dbReference>
<feature type="domain" description="Thioredoxin" evidence="9">
    <location>
        <begin position="67"/>
        <end position="225"/>
    </location>
</feature>
<keyword evidence="5" id="KW-0560">Oxidoreductase</keyword>
<evidence type="ECO:0000256" key="5">
    <source>
        <dbReference type="ARBA" id="ARBA00023002"/>
    </source>
</evidence>
<gene>
    <name evidence="10" type="ORF">BV898_08668</name>
</gene>
<dbReference type="EMBL" id="MTYJ01000063">
    <property type="protein sequence ID" value="OQV17270.1"/>
    <property type="molecule type" value="Genomic_DNA"/>
</dbReference>
<dbReference type="InterPro" id="IPR036249">
    <property type="entry name" value="Thioredoxin-like_sf"/>
</dbReference>
<comment type="catalytic activity">
    <reaction evidence="8">
        <text>a hydroperoxide + [thioredoxin]-dithiol = an alcohol + [thioredoxin]-disulfide + H2O</text>
        <dbReference type="Rhea" id="RHEA:62620"/>
        <dbReference type="Rhea" id="RHEA-COMP:10698"/>
        <dbReference type="Rhea" id="RHEA-COMP:10700"/>
        <dbReference type="ChEBI" id="CHEBI:15377"/>
        <dbReference type="ChEBI" id="CHEBI:29950"/>
        <dbReference type="ChEBI" id="CHEBI:30879"/>
        <dbReference type="ChEBI" id="CHEBI:35924"/>
        <dbReference type="ChEBI" id="CHEBI:50058"/>
        <dbReference type="EC" id="1.11.1.24"/>
    </reaction>
</comment>
<keyword evidence="3" id="KW-0575">Peroxidase</keyword>
<dbReference type="GO" id="GO:0033554">
    <property type="term" value="P:cellular response to stress"/>
    <property type="evidence" value="ECO:0007669"/>
    <property type="project" value="TreeGrafter"/>
</dbReference>
<dbReference type="FunFam" id="3.40.30.10:FF:000003">
    <property type="entry name" value="Peroxiredoxin 1"/>
    <property type="match status" value="1"/>
</dbReference>
<evidence type="ECO:0000256" key="8">
    <source>
        <dbReference type="ARBA" id="ARBA00049091"/>
    </source>
</evidence>
<keyword evidence="4" id="KW-0049">Antioxidant</keyword>
<dbReference type="OrthoDB" id="185659at2759"/>
<dbReference type="Gene3D" id="3.40.30.10">
    <property type="entry name" value="Glutaredoxin"/>
    <property type="match status" value="1"/>
</dbReference>
<dbReference type="PROSITE" id="PS51352">
    <property type="entry name" value="THIOREDOXIN_2"/>
    <property type="match status" value="1"/>
</dbReference>
<dbReference type="GO" id="GO:0042744">
    <property type="term" value="P:hydrogen peroxide catabolic process"/>
    <property type="evidence" value="ECO:0007669"/>
    <property type="project" value="TreeGrafter"/>
</dbReference>
<proteinExistence type="inferred from homology"/>
<dbReference type="GO" id="GO:0006979">
    <property type="term" value="P:response to oxidative stress"/>
    <property type="evidence" value="ECO:0007669"/>
    <property type="project" value="TreeGrafter"/>
</dbReference>
<dbReference type="PANTHER" id="PTHR10681">
    <property type="entry name" value="THIOREDOXIN PEROXIDASE"/>
    <property type="match status" value="1"/>
</dbReference>
<evidence type="ECO:0000313" key="10">
    <source>
        <dbReference type="EMBL" id="OQV17270.1"/>
    </source>
</evidence>
<dbReference type="GO" id="GO:0045454">
    <property type="term" value="P:cell redox homeostasis"/>
    <property type="evidence" value="ECO:0007669"/>
    <property type="project" value="TreeGrafter"/>
</dbReference>
<dbReference type="GO" id="GO:0005829">
    <property type="term" value="C:cytosol"/>
    <property type="evidence" value="ECO:0007669"/>
    <property type="project" value="TreeGrafter"/>
</dbReference>
<keyword evidence="7" id="KW-0676">Redox-active center</keyword>
<name>A0A1W0WPY3_HYPEX</name>
<reference evidence="11" key="1">
    <citation type="submission" date="2017-01" db="EMBL/GenBank/DDBJ databases">
        <title>Comparative genomics of anhydrobiosis in the tardigrade Hypsibius dujardini.</title>
        <authorList>
            <person name="Yoshida Y."/>
            <person name="Koutsovoulos G."/>
            <person name="Laetsch D."/>
            <person name="Stevens L."/>
            <person name="Kumar S."/>
            <person name="Horikawa D."/>
            <person name="Ishino K."/>
            <person name="Komine S."/>
            <person name="Tomita M."/>
            <person name="Blaxter M."/>
            <person name="Arakawa K."/>
        </authorList>
    </citation>
    <scope>NUCLEOTIDE SEQUENCE [LARGE SCALE GENOMIC DNA]</scope>
    <source>
        <strain evidence="11">Z151</strain>
    </source>
</reference>
<evidence type="ECO:0000256" key="3">
    <source>
        <dbReference type="ARBA" id="ARBA00022559"/>
    </source>
</evidence>